<evidence type="ECO:0000256" key="1">
    <source>
        <dbReference type="SAM" id="MobiDB-lite"/>
    </source>
</evidence>
<dbReference type="EMBL" id="JANPWB010000001">
    <property type="protein sequence ID" value="KAJ1213911.1"/>
    <property type="molecule type" value="Genomic_DNA"/>
</dbReference>
<dbReference type="AlphaFoldDB" id="A0AAV7WMG1"/>
<keyword evidence="3" id="KW-1185">Reference proteome</keyword>
<feature type="compositionally biased region" description="Basic and acidic residues" evidence="1">
    <location>
        <begin position="64"/>
        <end position="80"/>
    </location>
</feature>
<sequence>MDSEKAHHPWAIRHPSKGEGLGAGPGSSQASLWPRSARIRPTTVGEADGLSACSEPGPRVKRRAGPEHRARTKTAGEPREAPLGGKTPEHRGAPRGKKPTVRDRAWSTGELRSPVGTRRPRRAVAPQRRNQRRGLDPASSGEYRGQIPGPVVVERPDGTRGGDCMGRRTGEREHAAAPWGRT</sequence>
<comment type="caution">
    <text evidence="2">The sequence shown here is derived from an EMBL/GenBank/DDBJ whole genome shotgun (WGS) entry which is preliminary data.</text>
</comment>
<name>A0AAV7WMG1_PLEWA</name>
<evidence type="ECO:0000313" key="2">
    <source>
        <dbReference type="EMBL" id="KAJ1213911.1"/>
    </source>
</evidence>
<proteinExistence type="predicted"/>
<dbReference type="Proteomes" id="UP001066276">
    <property type="component" value="Chromosome 1_1"/>
</dbReference>
<gene>
    <name evidence="2" type="ORF">NDU88_001540</name>
</gene>
<feature type="compositionally biased region" description="Basic and acidic residues" evidence="1">
    <location>
        <begin position="154"/>
        <end position="175"/>
    </location>
</feature>
<accession>A0AAV7WMG1</accession>
<organism evidence="2 3">
    <name type="scientific">Pleurodeles waltl</name>
    <name type="common">Iberian ribbed newt</name>
    <dbReference type="NCBI Taxonomy" id="8319"/>
    <lineage>
        <taxon>Eukaryota</taxon>
        <taxon>Metazoa</taxon>
        <taxon>Chordata</taxon>
        <taxon>Craniata</taxon>
        <taxon>Vertebrata</taxon>
        <taxon>Euteleostomi</taxon>
        <taxon>Amphibia</taxon>
        <taxon>Batrachia</taxon>
        <taxon>Caudata</taxon>
        <taxon>Salamandroidea</taxon>
        <taxon>Salamandridae</taxon>
        <taxon>Pleurodelinae</taxon>
        <taxon>Pleurodeles</taxon>
    </lineage>
</organism>
<reference evidence="2" key="1">
    <citation type="journal article" date="2022" name="bioRxiv">
        <title>Sequencing and chromosome-scale assembly of the giantPleurodeles waltlgenome.</title>
        <authorList>
            <person name="Brown T."/>
            <person name="Elewa A."/>
            <person name="Iarovenko S."/>
            <person name="Subramanian E."/>
            <person name="Araus A.J."/>
            <person name="Petzold A."/>
            <person name="Susuki M."/>
            <person name="Suzuki K.-i.T."/>
            <person name="Hayashi T."/>
            <person name="Toyoda A."/>
            <person name="Oliveira C."/>
            <person name="Osipova E."/>
            <person name="Leigh N.D."/>
            <person name="Simon A."/>
            <person name="Yun M.H."/>
        </authorList>
    </citation>
    <scope>NUCLEOTIDE SEQUENCE</scope>
    <source>
        <strain evidence="2">20211129_DDA</strain>
        <tissue evidence="2">Liver</tissue>
    </source>
</reference>
<feature type="region of interest" description="Disordered" evidence="1">
    <location>
        <begin position="1"/>
        <end position="182"/>
    </location>
</feature>
<protein>
    <submittedName>
        <fullName evidence="2">Uncharacterized protein</fullName>
    </submittedName>
</protein>
<evidence type="ECO:0000313" key="3">
    <source>
        <dbReference type="Proteomes" id="UP001066276"/>
    </source>
</evidence>